<feature type="region of interest" description="Disordered" evidence="1">
    <location>
        <begin position="101"/>
        <end position="122"/>
    </location>
</feature>
<reference evidence="2 3" key="1">
    <citation type="submission" date="2016-05" db="EMBL/GenBank/DDBJ databases">
        <title>Comparative analysis of secretome profiles of manganese(II)-oxidizing ascomycete fungi.</title>
        <authorList>
            <consortium name="DOE Joint Genome Institute"/>
            <person name="Zeiner C.A."/>
            <person name="Purvine S.O."/>
            <person name="Zink E.M."/>
            <person name="Wu S."/>
            <person name="Pasa-Tolic L."/>
            <person name="Chaput D.L."/>
            <person name="Haridas S."/>
            <person name="Grigoriev I.V."/>
            <person name="Santelli C.M."/>
            <person name="Hansel C.M."/>
        </authorList>
    </citation>
    <scope>NUCLEOTIDE SEQUENCE [LARGE SCALE GENOMIC DNA]</scope>
    <source>
        <strain evidence="2 3">AP3s5-JAC2a</strain>
    </source>
</reference>
<accession>A0A177BYB7</accession>
<dbReference type="Proteomes" id="UP000077069">
    <property type="component" value="Unassembled WGS sequence"/>
</dbReference>
<protein>
    <submittedName>
        <fullName evidence="2">Uncharacterized protein</fullName>
    </submittedName>
</protein>
<evidence type="ECO:0000313" key="3">
    <source>
        <dbReference type="Proteomes" id="UP000077069"/>
    </source>
</evidence>
<dbReference type="EMBL" id="KV441561">
    <property type="protein sequence ID" value="OAF99678.1"/>
    <property type="molecule type" value="Genomic_DNA"/>
</dbReference>
<evidence type="ECO:0000256" key="1">
    <source>
        <dbReference type="SAM" id="MobiDB-lite"/>
    </source>
</evidence>
<evidence type="ECO:0000313" key="2">
    <source>
        <dbReference type="EMBL" id="OAF99678.1"/>
    </source>
</evidence>
<name>A0A177BYB7_9PLEO</name>
<feature type="compositionally biased region" description="Basic and acidic residues" evidence="1">
    <location>
        <begin position="184"/>
        <end position="199"/>
    </location>
</feature>
<dbReference type="InParanoid" id="A0A177BYB7"/>
<dbReference type="GeneID" id="28768765"/>
<feature type="region of interest" description="Disordered" evidence="1">
    <location>
        <begin position="166"/>
        <end position="202"/>
    </location>
</feature>
<keyword evidence="3" id="KW-1185">Reference proteome</keyword>
<dbReference type="AlphaFoldDB" id="A0A177BYB7"/>
<feature type="compositionally biased region" description="Polar residues" evidence="1">
    <location>
        <begin position="109"/>
        <end position="122"/>
    </location>
</feature>
<dbReference type="OrthoDB" id="3691658at2759"/>
<dbReference type="RefSeq" id="XP_018030044.1">
    <property type="nucleotide sequence ID" value="XM_018185279.1"/>
</dbReference>
<proteinExistence type="predicted"/>
<organism evidence="2 3">
    <name type="scientific">Paraphaeosphaeria sporulosa</name>
    <dbReference type="NCBI Taxonomy" id="1460663"/>
    <lineage>
        <taxon>Eukaryota</taxon>
        <taxon>Fungi</taxon>
        <taxon>Dikarya</taxon>
        <taxon>Ascomycota</taxon>
        <taxon>Pezizomycotina</taxon>
        <taxon>Dothideomycetes</taxon>
        <taxon>Pleosporomycetidae</taxon>
        <taxon>Pleosporales</taxon>
        <taxon>Massarineae</taxon>
        <taxon>Didymosphaeriaceae</taxon>
        <taxon>Paraphaeosphaeria</taxon>
    </lineage>
</organism>
<sequence length="215" mass="25033">MRNSRKSRRISLLLTHPQTEDQQLLLDDLNDDVLAIIVDYLFDMDELNGQRIHLYINTGPYVRTHRSTFNLGVANKRLRSACIRKLFRDIHRCSSTMGQLNRQLKDTEPNSQNLSSIRQSDGKVSSVHNKYYDDDNLPRNWGIIGNHFGRDGFPLVLSFPGDITSYDEKHDPPNYGRETPAEWEADKTRERPPKIEIFDRGSSIQDAEKEWYAKR</sequence>
<gene>
    <name evidence="2" type="ORF">CC84DRAFT_1264055</name>
</gene>